<evidence type="ECO:0000259" key="3">
    <source>
        <dbReference type="PROSITE" id="PS50853"/>
    </source>
</evidence>
<dbReference type="Pfam" id="PF18962">
    <property type="entry name" value="Por_Secre_tail"/>
    <property type="match status" value="1"/>
</dbReference>
<dbReference type="GO" id="GO:0005975">
    <property type="term" value="P:carbohydrate metabolic process"/>
    <property type="evidence" value="ECO:0007669"/>
    <property type="project" value="UniProtKB-ARBA"/>
</dbReference>
<dbReference type="PROSITE" id="PS50853">
    <property type="entry name" value="FN3"/>
    <property type="match status" value="1"/>
</dbReference>
<sequence>MSGKAGMPSFWKMIIHHKAEWYRAAGQNSPVALSLRPMPQNRIKMKLYFTTLCLLAFLGLSPALLAQQEVDCNPSTIGSGELTINYGSTVNGFAATTRSNVTYGQPVVGSTAYSSENAASFGVFSLFLMPPRAPSVMATQGDFPNRVQLSWKANPLGSQPTEGYIITRDGSYLTTVDADETQFLDFNVQAGEFYEYAVSGKNGFGKGVSGRSVGFVNPNGVVSGKIQTSNGNPVPGAIVTLTPTIGQSLAFGGEGENICISYDEALPTDMFTVSTWVKIGDSHDSDGIIDLGSDLNKNFWIHTTPSNMGKGVVAGVGDGTAHEMAYEFEDDPNTAGTDERDEWHHVAVVYGGGSMILYVDGQFKRSIQAAIVNEPALFSIGSRRDQSGFFEGILDDIRIYNRLLTQTEIVSTKNITANKFTEGLVGYWKFDEGLGTKVFDLSNTGMDGNLNGAAFSYDTPDILNGGITDGTGFYFMEGINYSQEQSFTARPSKLFYNNYALEFNAAYESSAVLTNFGLSDTSHIEVTVHPFDLNSTQSILSKVEGGSDAFNLFLENGKYKLTVNGETQELGDAATEYQHLALSLNSTAGTVTFYLNGNEEGSLSYGNLTGSWQAEAWQVGARDITTPTDFFTGLVDEVAFYADSLLTLQEIQLHATAFGDGGTDVGHGSLTSYFNFNESEGTELFDSGPAATGVGENKGASYSFITLRQEEFPHEFEPNTRFVNINNTSTAVSDVDFTDISTVPISGVIRFQNTFCFQDSVEILVNGAPYFPPIFTNEEGRFVADFEPGANVVLTPKFGTDSTAHNFFPGFFEARKLNTPIANVLFQNTTKREIEGQIFGGLCRLSVIAEDGNGDPAAIVKVKLAALNGCYEEELQLQTVDGKFKFDNIPPIPVAVSVTEHSNSVIYNYFQVQGGTEIDLRNVEQDTVDFMYISPPNVELGEINNGLLDNECGLPLINDSQEFSTPKLYSNNIRVFQDYDGGKCYLDTFSLVINNGIAEYDQEEVFSDTSTYVYEWYANNPNMLPPHTKNLQVTAEVDGLLATETYQAIVLGERQLPGTISTSGPSEVFGIVYDPPGDGSYATLTQGTETCVTWEDVNVSSESASSDVAFKLGKKIELVTGLGVANVTSFELNNTTTLSGSFESSQTNSNASEFCFTTTKEISTSDGDDIWGTYADVYFGAAMNFEIGARDILDYDVDNCNFTFDQILTVAPVGFSTDFVFSEWQILTEVIPLLDSIAANESVPQVQRDQAKLSRDKWITEVTNKRYRQRQAQYDRNITFDAAATYTETTSSTMTGTNTFTTSVGGGEGIQNEFGWEWDGFGSDWKIEASFNHTNETTEGISTSNFVETSFTLADDDLNDFYSVDIASGPQPNIGFDDLEAMEDEVDALEDQISTLYEFDNAIANTDYQVSSLNKAPFATAPMFRVAGGESMCPWIPGTRNREEVSIQVAENVAINVPDNTPAVFQVTLGSIGPNGVDGLIYELGVDEGGNPDGALIKLDGEPLINPVEFQFIGNQSFNKTVTVEYPNTGQFTFEDLGLYFASTCQIEHSESVGFDAGDGGFLIYDEYQPIAQSNGEKEVYSRFYLPLELDVFFIEPCTPIDISFPLQNHVVTPGNENLFVTLSEYDNEDPDLDIVRLQYRPIPGDGSWVNILELPADSFANDPVFKIVQWDMMELKDGAYELRAIADCGGTIGGDLSPGISEVIRVVKETEAPELFGAPQPADGILSRGDEISITFNEPINCNKVFDADGIGTNINLNNIALIDTETGALVPFSSQCVGDKIIITPEIQSRFINGKTLRAIATDIEDLAGNPMEVPIGAPGSPTVNFRAWEFLVDLNPLRWRPGSDIEEVVIEGNGLTVTRDIVNQSGTPFNFSIAGPRIDNPDGSVAYGSIPSWMIISPADGLLEPGEQKEITFIFPDDLPQNEYLTEVNVVGTDGNKAIDVNLRVACEGPGWQINPADWAYSMTMTAELDIEGEISNDKLDLIAAFVGSELRGVAAVEYVPELQKYLAFLTVYSDQVTGESISFQVWDARECQLYGSTLESFDFVSDDLIGSPVAPQVIHTNNLLLRRIPIYPGWNWISYNVSLPDPGLNAALSSLTAPGGATIKGQAAFAQYFATGGVWAGSLSALSHETMYQYFSGAFDSLTLLGSPVDLAAPLPLQPGWNWIGYLPQQGMPVNQALSSLSPLQGDIIKGQAGFAQYVAGVGWVGNLNFMSSPNGYQINLANGGSLSYPAFVEPGEDEARRPDGIEARSVAQVWDVDPYEFEYSMNLVAAVAADELPNILSEGDEVGAFINGEVRGSGKPVYIEALDTYLIFLTVFANGQGEAVSFKYFDSASGDIHEVAEELAFIADVVHGEVTEPVVLTLEQVTGASARELATEVLRIFPNPAKEQVFLNYWAAAAGEVDITISDMLGRKVAERSTAVSAGENLIEWRPANVANGLYIVTLQAEGQTLSRKVEILK</sequence>
<dbReference type="SMART" id="SM00560">
    <property type="entry name" value="LamGL"/>
    <property type="match status" value="1"/>
</dbReference>
<dbReference type="InterPro" id="IPR006558">
    <property type="entry name" value="LamG-like"/>
</dbReference>
<dbReference type="InterPro" id="IPR036116">
    <property type="entry name" value="FN3_sf"/>
</dbReference>
<dbReference type="PANTHER" id="PTHR46682:SF1">
    <property type="entry name" value="ADHESION G-PROTEIN COUPLED RECEPTOR V1"/>
    <property type="match status" value="1"/>
</dbReference>
<organism evidence="4 5">
    <name type="scientific">Phaeodactylibacter luteus</name>
    <dbReference type="NCBI Taxonomy" id="1564516"/>
    <lineage>
        <taxon>Bacteria</taxon>
        <taxon>Pseudomonadati</taxon>
        <taxon>Bacteroidota</taxon>
        <taxon>Saprospiria</taxon>
        <taxon>Saprospirales</taxon>
        <taxon>Haliscomenobacteraceae</taxon>
        <taxon>Phaeodactylibacter</taxon>
    </lineage>
</organism>
<keyword evidence="1" id="KW-0732">Signal</keyword>
<dbReference type="Pfam" id="PF13385">
    <property type="entry name" value="Laminin_G_3"/>
    <property type="match status" value="2"/>
</dbReference>
<evidence type="ECO:0000313" key="5">
    <source>
        <dbReference type="Proteomes" id="UP000321580"/>
    </source>
</evidence>
<dbReference type="SUPFAM" id="SSF49265">
    <property type="entry name" value="Fibronectin type III"/>
    <property type="match status" value="1"/>
</dbReference>
<evidence type="ECO:0000256" key="2">
    <source>
        <dbReference type="ARBA" id="ARBA00023157"/>
    </source>
</evidence>
<evidence type="ECO:0000313" key="4">
    <source>
        <dbReference type="EMBL" id="TXB61648.1"/>
    </source>
</evidence>
<gene>
    <name evidence="4" type="ORF">FRY97_18165</name>
</gene>
<dbReference type="InterPro" id="IPR013783">
    <property type="entry name" value="Ig-like_fold"/>
</dbReference>
<dbReference type="GO" id="GO:0005737">
    <property type="term" value="C:cytoplasm"/>
    <property type="evidence" value="ECO:0007669"/>
    <property type="project" value="TreeGrafter"/>
</dbReference>
<dbReference type="GO" id="GO:0016020">
    <property type="term" value="C:membrane"/>
    <property type="evidence" value="ECO:0007669"/>
    <property type="project" value="InterPro"/>
</dbReference>
<protein>
    <submittedName>
        <fullName evidence="4">T9SS type A sorting domain-containing protein</fullName>
    </submittedName>
</protein>
<comment type="caution">
    <text evidence="4">The sequence shown here is derived from an EMBL/GenBank/DDBJ whole genome shotgun (WGS) entry which is preliminary data.</text>
</comment>
<evidence type="ECO:0000256" key="1">
    <source>
        <dbReference type="ARBA" id="ARBA00022729"/>
    </source>
</evidence>
<dbReference type="InterPro" id="IPR013320">
    <property type="entry name" value="ConA-like_dom_sf"/>
</dbReference>
<dbReference type="EMBL" id="VOOR01000050">
    <property type="protein sequence ID" value="TXB61648.1"/>
    <property type="molecule type" value="Genomic_DNA"/>
</dbReference>
<dbReference type="Proteomes" id="UP000321580">
    <property type="component" value="Unassembled WGS sequence"/>
</dbReference>
<dbReference type="SUPFAM" id="SSF49899">
    <property type="entry name" value="Concanavalin A-like lectins/glucanases"/>
    <property type="match status" value="2"/>
</dbReference>
<dbReference type="InterPro" id="IPR026444">
    <property type="entry name" value="Secre_tail"/>
</dbReference>
<dbReference type="Gene3D" id="2.60.120.200">
    <property type="match status" value="2"/>
</dbReference>
<dbReference type="GO" id="GO:0001965">
    <property type="term" value="F:G-protein alpha-subunit binding"/>
    <property type="evidence" value="ECO:0007669"/>
    <property type="project" value="TreeGrafter"/>
</dbReference>
<dbReference type="OrthoDB" id="976756at2"/>
<dbReference type="Gene3D" id="2.60.40.10">
    <property type="entry name" value="Immunoglobulins"/>
    <property type="match status" value="1"/>
</dbReference>
<keyword evidence="5" id="KW-1185">Reference proteome</keyword>
<proteinExistence type="predicted"/>
<dbReference type="PANTHER" id="PTHR46682">
    <property type="entry name" value="ADHESION G-PROTEIN COUPLED RECEPTOR V1"/>
    <property type="match status" value="1"/>
</dbReference>
<dbReference type="InterPro" id="IPR026919">
    <property type="entry name" value="ADGRV1"/>
</dbReference>
<dbReference type="InterPro" id="IPR003961">
    <property type="entry name" value="FN3_dom"/>
</dbReference>
<keyword evidence="2" id="KW-1015">Disulfide bond</keyword>
<dbReference type="NCBIfam" id="TIGR04183">
    <property type="entry name" value="Por_Secre_tail"/>
    <property type="match status" value="1"/>
</dbReference>
<dbReference type="GO" id="GO:0071277">
    <property type="term" value="P:cellular response to calcium ion"/>
    <property type="evidence" value="ECO:0007669"/>
    <property type="project" value="TreeGrafter"/>
</dbReference>
<accession>A0A5C6RGS4</accession>
<dbReference type="GO" id="GO:0004930">
    <property type="term" value="F:G protein-coupled receptor activity"/>
    <property type="evidence" value="ECO:0007669"/>
    <property type="project" value="InterPro"/>
</dbReference>
<dbReference type="GO" id="GO:0010855">
    <property type="term" value="F:adenylate cyclase inhibitor activity"/>
    <property type="evidence" value="ECO:0007669"/>
    <property type="project" value="TreeGrafter"/>
</dbReference>
<dbReference type="GO" id="GO:0004553">
    <property type="term" value="F:hydrolase activity, hydrolyzing O-glycosyl compounds"/>
    <property type="evidence" value="ECO:0007669"/>
    <property type="project" value="UniProtKB-ARBA"/>
</dbReference>
<dbReference type="CDD" id="cd00063">
    <property type="entry name" value="FN3"/>
    <property type="match status" value="1"/>
</dbReference>
<reference evidence="4 5" key="1">
    <citation type="submission" date="2019-08" db="EMBL/GenBank/DDBJ databases">
        <title>Genome of Phaeodactylibacter luteus.</title>
        <authorList>
            <person name="Bowman J.P."/>
        </authorList>
    </citation>
    <scope>NUCLEOTIDE SEQUENCE [LARGE SCALE GENOMIC DNA]</scope>
    <source>
        <strain evidence="4 5">KCTC 42180</strain>
    </source>
</reference>
<name>A0A5C6RGS4_9BACT</name>
<feature type="domain" description="Fibronectin type-III" evidence="3">
    <location>
        <begin position="130"/>
        <end position="220"/>
    </location>
</feature>